<sequence length="164" mass="18528">MERVFVVEKRISKNKGGINIMTTVNQLLKDKQDNVLTATPEDTLYQALKVMADNNIGALVVVKDEEVVGIFSERDFVRNVVIDKKLSMDLTVQELMSTKVCYVRPEQTIEECMVLMTDKRTRHLPVIDEGQLIGIVSIGDVLKNTISEKEFTIHQLENYISGGL</sequence>
<dbReference type="PANTHER" id="PTHR43080">
    <property type="entry name" value="CBS DOMAIN-CONTAINING PROTEIN CBSX3, MITOCHONDRIAL"/>
    <property type="match status" value="1"/>
</dbReference>
<name>A0A941W0X9_9BACT</name>
<protein>
    <submittedName>
        <fullName evidence="4">Inosine-5'-monophosphate dehydrogenase</fullName>
    </submittedName>
</protein>
<evidence type="ECO:0000256" key="1">
    <source>
        <dbReference type="ARBA" id="ARBA00023122"/>
    </source>
</evidence>
<feature type="domain" description="CBS" evidence="3">
    <location>
        <begin position="96"/>
        <end position="151"/>
    </location>
</feature>
<dbReference type="Proteomes" id="UP000722750">
    <property type="component" value="Unassembled WGS sequence"/>
</dbReference>
<dbReference type="InterPro" id="IPR000644">
    <property type="entry name" value="CBS_dom"/>
</dbReference>
<dbReference type="InterPro" id="IPR051257">
    <property type="entry name" value="Diverse_CBS-Domain"/>
</dbReference>
<evidence type="ECO:0000259" key="3">
    <source>
        <dbReference type="PROSITE" id="PS51371"/>
    </source>
</evidence>
<dbReference type="PROSITE" id="PS51371">
    <property type="entry name" value="CBS"/>
    <property type="match status" value="2"/>
</dbReference>
<dbReference type="InterPro" id="IPR046342">
    <property type="entry name" value="CBS_dom_sf"/>
</dbReference>
<dbReference type="Pfam" id="PF00571">
    <property type="entry name" value="CBS"/>
    <property type="match status" value="2"/>
</dbReference>
<evidence type="ECO:0000256" key="2">
    <source>
        <dbReference type="PROSITE-ProRule" id="PRU00703"/>
    </source>
</evidence>
<reference evidence="4" key="1">
    <citation type="journal article" date="2021" name="ISME J.">
        <title>Fine-scale metabolic discontinuity in a stratified prokaryote microbiome of a Red Sea deep halocline.</title>
        <authorList>
            <person name="Michoud G."/>
            <person name="Ngugi D.K."/>
            <person name="Barozzi A."/>
            <person name="Merlino G."/>
            <person name="Calleja M.L."/>
            <person name="Delgado-Huertas A."/>
            <person name="Moran X.A.G."/>
            <person name="Daffonchio D."/>
        </authorList>
    </citation>
    <scope>NUCLEOTIDE SEQUENCE</scope>
    <source>
        <strain evidence="4">SuakinDeep_MAG55_1</strain>
    </source>
</reference>
<accession>A0A941W0X9</accession>
<proteinExistence type="predicted"/>
<gene>
    <name evidence="4" type="ORF">MAG551_00720</name>
</gene>
<dbReference type="PANTHER" id="PTHR43080:SF2">
    <property type="entry name" value="CBS DOMAIN-CONTAINING PROTEIN"/>
    <property type="match status" value="1"/>
</dbReference>
<feature type="domain" description="CBS" evidence="3">
    <location>
        <begin position="21"/>
        <end position="90"/>
    </location>
</feature>
<evidence type="ECO:0000313" key="5">
    <source>
        <dbReference type="Proteomes" id="UP000722750"/>
    </source>
</evidence>
<dbReference type="Gene3D" id="3.10.580.10">
    <property type="entry name" value="CBS-domain"/>
    <property type="match status" value="1"/>
</dbReference>
<organism evidence="4 5">
    <name type="scientific">Candidatus Scalindua arabica</name>
    <dbReference type="NCBI Taxonomy" id="1127984"/>
    <lineage>
        <taxon>Bacteria</taxon>
        <taxon>Pseudomonadati</taxon>
        <taxon>Planctomycetota</taxon>
        <taxon>Candidatus Brocadiia</taxon>
        <taxon>Candidatus Brocadiales</taxon>
        <taxon>Candidatus Scalinduaceae</taxon>
        <taxon>Candidatus Scalindua</taxon>
    </lineage>
</organism>
<dbReference type="SUPFAM" id="SSF54631">
    <property type="entry name" value="CBS-domain pair"/>
    <property type="match status" value="1"/>
</dbReference>
<dbReference type="SMART" id="SM00116">
    <property type="entry name" value="CBS"/>
    <property type="match status" value="2"/>
</dbReference>
<dbReference type="InterPro" id="IPR044725">
    <property type="entry name" value="CBSX3_CBS_dom"/>
</dbReference>
<keyword evidence="1 2" id="KW-0129">CBS domain</keyword>
<comment type="caution">
    <text evidence="4">The sequence shown here is derived from an EMBL/GenBank/DDBJ whole genome shotgun (WGS) entry which is preliminary data.</text>
</comment>
<dbReference type="AlphaFoldDB" id="A0A941W0X9"/>
<dbReference type="CDD" id="cd04623">
    <property type="entry name" value="CBS_pair_bac_euk"/>
    <property type="match status" value="1"/>
</dbReference>
<dbReference type="EMBL" id="JAANXD010000031">
    <property type="protein sequence ID" value="MBS1257675.1"/>
    <property type="molecule type" value="Genomic_DNA"/>
</dbReference>
<evidence type="ECO:0000313" key="4">
    <source>
        <dbReference type="EMBL" id="MBS1257675.1"/>
    </source>
</evidence>